<keyword evidence="2" id="KW-1185">Reference proteome</keyword>
<evidence type="ECO:0000313" key="1">
    <source>
        <dbReference type="EMBL" id="PYH98604.1"/>
    </source>
</evidence>
<sequence>MMSQTTSGTPHLFEDDLPEGANTERKIFAEWASSVPFKKQAEDFEIHNSVELDIKLAPFLRSLNLSSKGYSLVQIPGPEHAPFHHSKGDAFIIPIEILDGSPSASGKPLREGKRLLMKANHEVKIGPKLRLLFILL</sequence>
<proteinExistence type="predicted"/>
<dbReference type="OrthoDB" id="4397392at2759"/>
<reference evidence="1 2" key="1">
    <citation type="submission" date="2018-02" db="EMBL/GenBank/DDBJ databases">
        <title>The genomes of Aspergillus section Nigri reveals drivers in fungal speciation.</title>
        <authorList>
            <consortium name="DOE Joint Genome Institute"/>
            <person name="Vesth T.C."/>
            <person name="Nybo J."/>
            <person name="Theobald S."/>
            <person name="Brandl J."/>
            <person name="Frisvad J.C."/>
            <person name="Nielsen K.F."/>
            <person name="Lyhne E.K."/>
            <person name="Kogle M.E."/>
            <person name="Kuo A."/>
            <person name="Riley R."/>
            <person name="Clum A."/>
            <person name="Nolan M."/>
            <person name="Lipzen A."/>
            <person name="Salamov A."/>
            <person name="Henrissat B."/>
            <person name="Wiebenga A."/>
            <person name="De vries R.P."/>
            <person name="Grigoriev I.V."/>
            <person name="Mortensen U.H."/>
            <person name="Andersen M.R."/>
            <person name="Baker S.E."/>
        </authorList>
    </citation>
    <scope>NUCLEOTIDE SEQUENCE [LARGE SCALE GENOMIC DNA]</scope>
    <source>
        <strain evidence="1 2">CBS 707.79</strain>
    </source>
</reference>
<dbReference type="Proteomes" id="UP000247810">
    <property type="component" value="Unassembled WGS sequence"/>
</dbReference>
<dbReference type="EMBL" id="KZ825810">
    <property type="protein sequence ID" value="PYH98604.1"/>
    <property type="molecule type" value="Genomic_DNA"/>
</dbReference>
<protein>
    <submittedName>
        <fullName evidence="1">Uncharacterized protein</fullName>
    </submittedName>
</protein>
<accession>A0A319DPR1</accession>
<name>A0A319DPR1_9EURO</name>
<gene>
    <name evidence="1" type="ORF">BO71DRAFT_395206</name>
</gene>
<organism evidence="1 2">
    <name type="scientific">Aspergillus ellipticus CBS 707.79</name>
    <dbReference type="NCBI Taxonomy" id="1448320"/>
    <lineage>
        <taxon>Eukaryota</taxon>
        <taxon>Fungi</taxon>
        <taxon>Dikarya</taxon>
        <taxon>Ascomycota</taxon>
        <taxon>Pezizomycotina</taxon>
        <taxon>Eurotiomycetes</taxon>
        <taxon>Eurotiomycetidae</taxon>
        <taxon>Eurotiales</taxon>
        <taxon>Aspergillaceae</taxon>
        <taxon>Aspergillus</taxon>
        <taxon>Aspergillus subgen. Circumdati</taxon>
    </lineage>
</organism>
<evidence type="ECO:0000313" key="2">
    <source>
        <dbReference type="Proteomes" id="UP000247810"/>
    </source>
</evidence>
<dbReference type="VEuPathDB" id="FungiDB:BO71DRAFT_395206"/>
<dbReference type="AlphaFoldDB" id="A0A319DPR1"/>